<keyword evidence="10" id="KW-1185">Reference proteome</keyword>
<comment type="similarity">
    <text evidence="7">Belongs to the binding-protein-dependent transport system permease family.</text>
</comment>
<organism evidence="9 10">
    <name type="scientific">Nocardia colli</name>
    <dbReference type="NCBI Taxonomy" id="2545717"/>
    <lineage>
        <taxon>Bacteria</taxon>
        <taxon>Bacillati</taxon>
        <taxon>Actinomycetota</taxon>
        <taxon>Actinomycetes</taxon>
        <taxon>Mycobacteriales</taxon>
        <taxon>Nocardiaceae</taxon>
        <taxon>Nocardia</taxon>
    </lineage>
</organism>
<protein>
    <submittedName>
        <fullName evidence="9">ABC transporter permease</fullName>
    </submittedName>
</protein>
<dbReference type="OrthoDB" id="9812701at2"/>
<accession>A0A5N0E357</accession>
<dbReference type="PROSITE" id="PS50928">
    <property type="entry name" value="ABC_TM1"/>
    <property type="match status" value="1"/>
</dbReference>
<dbReference type="Gene3D" id="1.10.3720.10">
    <property type="entry name" value="MetI-like"/>
    <property type="match status" value="1"/>
</dbReference>
<evidence type="ECO:0000256" key="1">
    <source>
        <dbReference type="ARBA" id="ARBA00004651"/>
    </source>
</evidence>
<keyword evidence="5 7" id="KW-1133">Transmembrane helix</keyword>
<gene>
    <name evidence="9" type="ORF">F3087_38405</name>
</gene>
<dbReference type="GO" id="GO:0005886">
    <property type="term" value="C:plasma membrane"/>
    <property type="evidence" value="ECO:0007669"/>
    <property type="project" value="UniProtKB-SubCell"/>
</dbReference>
<evidence type="ECO:0000259" key="8">
    <source>
        <dbReference type="PROSITE" id="PS50928"/>
    </source>
</evidence>
<dbReference type="Proteomes" id="UP000323876">
    <property type="component" value="Unassembled WGS sequence"/>
</dbReference>
<evidence type="ECO:0000256" key="5">
    <source>
        <dbReference type="ARBA" id="ARBA00022989"/>
    </source>
</evidence>
<name>A0A5N0E357_9NOCA</name>
<dbReference type="PANTHER" id="PTHR43386">
    <property type="entry name" value="OLIGOPEPTIDE TRANSPORT SYSTEM PERMEASE PROTEIN APPC"/>
    <property type="match status" value="1"/>
</dbReference>
<evidence type="ECO:0000256" key="6">
    <source>
        <dbReference type="ARBA" id="ARBA00023136"/>
    </source>
</evidence>
<comment type="caution">
    <text evidence="9">The sequence shown here is derived from an EMBL/GenBank/DDBJ whole genome shotgun (WGS) entry which is preliminary data.</text>
</comment>
<sequence>MFGLIVVAFFVLVAAFAPLINGLLDIDPYTFHSETLDAQSVPSGSFGGASAAHPLGVEPLTGRDLLAVIVAGTRTSLFIALGALAISTLLGLVIGVTAGFIGGWVDRILSGAINVLFGFPSLLFMIALSAVLPATFPRPVLVVFIVGIFGWPGMARVIRAQALSLRNRNFVRAALVIGVSPLHALVREVLPNLRALVVVFATTSMPGLIATEASLSFLGVGVPAPTPSWGRSIGDAVAWVQTDPWFLIFPGIALVLLTLGFNLVGDGLRNAFNAT</sequence>
<keyword evidence="2 7" id="KW-0813">Transport</keyword>
<feature type="transmembrane region" description="Helical" evidence="7">
    <location>
        <begin position="113"/>
        <end position="134"/>
    </location>
</feature>
<keyword evidence="3" id="KW-1003">Cell membrane</keyword>
<evidence type="ECO:0000256" key="7">
    <source>
        <dbReference type="RuleBase" id="RU363032"/>
    </source>
</evidence>
<feature type="domain" description="ABC transmembrane type-1" evidence="8">
    <location>
        <begin position="73"/>
        <end position="265"/>
    </location>
</feature>
<dbReference type="InterPro" id="IPR000515">
    <property type="entry name" value="MetI-like"/>
</dbReference>
<feature type="transmembrane region" description="Helical" evidence="7">
    <location>
        <begin position="245"/>
        <end position="264"/>
    </location>
</feature>
<comment type="subcellular location">
    <subcellularLocation>
        <location evidence="1 7">Cell membrane</location>
        <topology evidence="1 7">Multi-pass membrane protein</topology>
    </subcellularLocation>
</comment>
<keyword evidence="4 7" id="KW-0812">Transmembrane</keyword>
<dbReference type="GO" id="GO:0055085">
    <property type="term" value="P:transmembrane transport"/>
    <property type="evidence" value="ECO:0007669"/>
    <property type="project" value="InterPro"/>
</dbReference>
<dbReference type="EMBL" id="VXLC01000027">
    <property type="protein sequence ID" value="KAA8883070.1"/>
    <property type="molecule type" value="Genomic_DNA"/>
</dbReference>
<proteinExistence type="inferred from homology"/>
<evidence type="ECO:0000256" key="3">
    <source>
        <dbReference type="ARBA" id="ARBA00022475"/>
    </source>
</evidence>
<evidence type="ECO:0000256" key="2">
    <source>
        <dbReference type="ARBA" id="ARBA00022448"/>
    </source>
</evidence>
<reference evidence="9 10" key="1">
    <citation type="submission" date="2019-09" db="EMBL/GenBank/DDBJ databases">
        <authorList>
            <person name="Wang X."/>
        </authorList>
    </citation>
    <scope>NUCLEOTIDE SEQUENCE [LARGE SCALE GENOMIC DNA]</scope>
    <source>
        <strain evidence="9 10">CICC 11023</strain>
    </source>
</reference>
<evidence type="ECO:0000256" key="4">
    <source>
        <dbReference type="ARBA" id="ARBA00022692"/>
    </source>
</evidence>
<dbReference type="InterPro" id="IPR050366">
    <property type="entry name" value="BP-dependent_transpt_permease"/>
</dbReference>
<dbReference type="InterPro" id="IPR035906">
    <property type="entry name" value="MetI-like_sf"/>
</dbReference>
<evidence type="ECO:0000313" key="9">
    <source>
        <dbReference type="EMBL" id="KAA8883070.1"/>
    </source>
</evidence>
<dbReference type="SUPFAM" id="SSF161098">
    <property type="entry name" value="MetI-like"/>
    <property type="match status" value="1"/>
</dbReference>
<feature type="transmembrane region" description="Helical" evidence="7">
    <location>
        <begin position="77"/>
        <end position="101"/>
    </location>
</feature>
<dbReference type="Pfam" id="PF00528">
    <property type="entry name" value="BPD_transp_1"/>
    <property type="match status" value="1"/>
</dbReference>
<evidence type="ECO:0000313" key="10">
    <source>
        <dbReference type="Proteomes" id="UP000323876"/>
    </source>
</evidence>
<dbReference type="CDD" id="cd06261">
    <property type="entry name" value="TM_PBP2"/>
    <property type="match status" value="1"/>
</dbReference>
<dbReference type="PANTHER" id="PTHR43386:SF1">
    <property type="entry name" value="D,D-DIPEPTIDE TRANSPORT SYSTEM PERMEASE PROTEIN DDPC-RELATED"/>
    <property type="match status" value="1"/>
</dbReference>
<keyword evidence="6 7" id="KW-0472">Membrane</keyword>
<dbReference type="AlphaFoldDB" id="A0A5N0E357"/>
<feature type="transmembrane region" description="Helical" evidence="7">
    <location>
        <begin position="140"/>
        <end position="158"/>
    </location>
</feature>